<evidence type="ECO:0000313" key="1">
    <source>
        <dbReference type="EMBL" id="SFC37104.1"/>
    </source>
</evidence>
<organism evidence="1 2">
    <name type="scientific">Klenkia taihuensis</name>
    <dbReference type="NCBI Taxonomy" id="1225127"/>
    <lineage>
        <taxon>Bacteria</taxon>
        <taxon>Bacillati</taxon>
        <taxon>Actinomycetota</taxon>
        <taxon>Actinomycetes</taxon>
        <taxon>Geodermatophilales</taxon>
        <taxon>Geodermatophilaceae</taxon>
        <taxon>Klenkia</taxon>
    </lineage>
</organism>
<sequence length="225" mass="22920">MNALPPTQLGTHLADRATAAAVTLRTGGSGVVLGRDDSGGLAGVALFRPEPTTGVLVGGIALAQLVAFRSLAVGAAVVVETGRPAAWQAFVNLAAGATGSITTVAHAPDEGPGTVDRPRLLVVDADSPASVEPHRPGGWSTVLTAHDRASSWNAPLLAGCDVALLHQLAPGEARVVATALNLPDAARALSGQPPGRVAVASRAGWRSVSVQLTEVERWLIRDLVR</sequence>
<gene>
    <name evidence="1" type="ORF">SAMN05661030_0803</name>
</gene>
<dbReference type="RefSeq" id="WP_091554875.1">
    <property type="nucleotide sequence ID" value="NZ_BNAC01000002.1"/>
</dbReference>
<dbReference type="AlphaFoldDB" id="A0A1I1ILE8"/>
<dbReference type="STRING" id="1225127.SAMN05661030_0803"/>
<name>A0A1I1ILE8_9ACTN</name>
<dbReference type="EMBL" id="FOMD01000001">
    <property type="protein sequence ID" value="SFC37104.1"/>
    <property type="molecule type" value="Genomic_DNA"/>
</dbReference>
<accession>A0A1I1ILE8</accession>
<dbReference type="OrthoDB" id="5189601at2"/>
<dbReference type="Proteomes" id="UP000199022">
    <property type="component" value="Unassembled WGS sequence"/>
</dbReference>
<evidence type="ECO:0000313" key="2">
    <source>
        <dbReference type="Proteomes" id="UP000199022"/>
    </source>
</evidence>
<keyword evidence="2" id="KW-1185">Reference proteome</keyword>
<protein>
    <submittedName>
        <fullName evidence="1">Uncharacterized protein</fullName>
    </submittedName>
</protein>
<reference evidence="2" key="1">
    <citation type="submission" date="2016-10" db="EMBL/GenBank/DDBJ databases">
        <authorList>
            <person name="Varghese N."/>
            <person name="Submissions S."/>
        </authorList>
    </citation>
    <scope>NUCLEOTIDE SEQUENCE [LARGE SCALE GENOMIC DNA]</scope>
    <source>
        <strain evidence="2">DSM 45962</strain>
    </source>
</reference>
<proteinExistence type="predicted"/>